<dbReference type="InterPro" id="IPR057666">
    <property type="entry name" value="DrpA_SLOG"/>
</dbReference>
<dbReference type="AlphaFoldDB" id="A0A0J6ZCV9"/>
<dbReference type="RefSeq" id="WP_053082911.1">
    <property type="nucleotide sequence ID" value="NZ_JYNL01000009.1"/>
</dbReference>
<comment type="caution">
    <text evidence="3">The sequence shown here is derived from an EMBL/GenBank/DDBJ whole genome shotgun (WGS) entry which is preliminary data.</text>
</comment>
<proteinExistence type="inferred from homology"/>
<keyword evidence="4" id="KW-1185">Reference proteome</keyword>
<dbReference type="SUPFAM" id="SSF102405">
    <property type="entry name" value="MCP/YpsA-like"/>
    <property type="match status" value="1"/>
</dbReference>
<accession>A0A0J6ZCV9</accession>
<dbReference type="GO" id="GO:0009294">
    <property type="term" value="P:DNA-mediated transformation"/>
    <property type="evidence" value="ECO:0007669"/>
    <property type="project" value="InterPro"/>
</dbReference>
<dbReference type="Pfam" id="PF02481">
    <property type="entry name" value="DNA_processg_A"/>
    <property type="match status" value="1"/>
</dbReference>
<dbReference type="SMR" id="A0A0J6ZCV9"/>
<dbReference type="PANTHER" id="PTHR43022:SF1">
    <property type="entry name" value="PROTEIN SMF"/>
    <property type="match status" value="1"/>
</dbReference>
<evidence type="ECO:0000313" key="3">
    <source>
        <dbReference type="EMBL" id="KMO82531.1"/>
    </source>
</evidence>
<dbReference type="Proteomes" id="UP000036513">
    <property type="component" value="Unassembled WGS sequence"/>
</dbReference>
<evidence type="ECO:0000313" key="4">
    <source>
        <dbReference type="Proteomes" id="UP000036513"/>
    </source>
</evidence>
<dbReference type="PANTHER" id="PTHR43022">
    <property type="entry name" value="PROTEIN SMF"/>
    <property type="match status" value="1"/>
</dbReference>
<dbReference type="PATRIC" id="fig|37916.4.peg.1034"/>
<dbReference type="STRING" id="37916.MCHLDSM_01154"/>
<dbReference type="Gene3D" id="3.40.50.450">
    <property type="match status" value="1"/>
</dbReference>
<dbReference type="InterPro" id="IPR003488">
    <property type="entry name" value="DprA"/>
</dbReference>
<organism evidence="3 4">
    <name type="scientific">Mycolicibacterium chlorophenolicum</name>
    <dbReference type="NCBI Taxonomy" id="37916"/>
    <lineage>
        <taxon>Bacteria</taxon>
        <taxon>Bacillati</taxon>
        <taxon>Actinomycetota</taxon>
        <taxon>Actinomycetes</taxon>
        <taxon>Mycobacteriales</taxon>
        <taxon>Mycobacteriaceae</taxon>
        <taxon>Mycolicibacterium</taxon>
    </lineage>
</organism>
<gene>
    <name evidence="3" type="ORF">MCHLDSM_01154</name>
</gene>
<name>A0A0J6ZCV9_9MYCO</name>
<sequence>MSYPAAATVVALMRDMPEALKLADLGETLLNVGSADALWDAHVGATLIAVPGTEPDRDTAARDVEHWHTRGWGVYTVLDEQYPDRVRAARRPPAVLMTQGSLVADDYGVAIVGSRKASTAALGFAADVARGLVDHEVTVVSGLAEGVDTAAMSAAIDLGGRVVGVIGTGIDHAYPAPNTELQATIAERGLILTQFLPGFRGARWAFPARNKTMSAYARATVIAEATEQSGTKHQALEAVAHGRRLVLHRTVAEGTTWGRALADRPDVFVVDNAGEAIDQLEHIAAADQSVRKRLIAVAPGTDW</sequence>
<evidence type="ECO:0000259" key="2">
    <source>
        <dbReference type="Pfam" id="PF02481"/>
    </source>
</evidence>
<evidence type="ECO:0000256" key="1">
    <source>
        <dbReference type="ARBA" id="ARBA00006525"/>
    </source>
</evidence>
<feature type="domain" description="Smf/DprA SLOG" evidence="2">
    <location>
        <begin position="75"/>
        <end position="247"/>
    </location>
</feature>
<comment type="similarity">
    <text evidence="1">Belongs to the DprA/Smf family.</text>
</comment>
<dbReference type="EMBL" id="JYNL01000009">
    <property type="protein sequence ID" value="KMO82531.1"/>
    <property type="molecule type" value="Genomic_DNA"/>
</dbReference>
<protein>
    <recommendedName>
        <fullName evidence="2">Smf/DprA SLOG domain-containing protein</fullName>
    </recommendedName>
</protein>
<reference evidence="3 4" key="1">
    <citation type="journal article" date="2015" name="Genome Biol. Evol.">
        <title>Characterization of Three Mycobacterium spp. with Potential Use in Bioremediation by Genome Sequencing and Comparative Genomics.</title>
        <authorList>
            <person name="Das S."/>
            <person name="Pettersson B.M."/>
            <person name="Behra P.R."/>
            <person name="Ramesh M."/>
            <person name="Dasgupta S."/>
            <person name="Bhattacharya A."/>
            <person name="Kirsebom L.A."/>
        </authorList>
    </citation>
    <scope>NUCLEOTIDE SEQUENCE [LARGE SCALE GENOMIC DNA]</scope>
    <source>
        <strain evidence="3 4">DSM 43826</strain>
    </source>
</reference>